<dbReference type="Pfam" id="PF00089">
    <property type="entry name" value="Trypsin"/>
    <property type="match status" value="1"/>
</dbReference>
<dbReference type="GO" id="GO:0004252">
    <property type="term" value="F:serine-type endopeptidase activity"/>
    <property type="evidence" value="ECO:0007669"/>
    <property type="project" value="InterPro"/>
</dbReference>
<dbReference type="GO" id="GO:0005634">
    <property type="term" value="C:nucleus"/>
    <property type="evidence" value="ECO:0007669"/>
    <property type="project" value="UniProtKB-SubCell"/>
</dbReference>
<dbReference type="SMART" id="SM00060">
    <property type="entry name" value="FN3"/>
    <property type="match status" value="4"/>
</dbReference>
<dbReference type="FunFam" id="2.40.10.10:FF:000002">
    <property type="entry name" value="Transmembrane protease serine"/>
    <property type="match status" value="1"/>
</dbReference>
<dbReference type="InterPro" id="IPR003582">
    <property type="entry name" value="ShKT_dom"/>
</dbReference>
<dbReference type="InterPro" id="IPR043504">
    <property type="entry name" value="Peptidase_S1_PA_chymotrypsin"/>
</dbReference>
<dbReference type="SUPFAM" id="SSF54160">
    <property type="entry name" value="Chromo domain-like"/>
    <property type="match status" value="1"/>
</dbReference>
<dbReference type="InterPro" id="IPR000953">
    <property type="entry name" value="Chromo/chromo_shadow_dom"/>
</dbReference>
<dbReference type="Pfam" id="PF00629">
    <property type="entry name" value="MAM"/>
    <property type="match status" value="2"/>
</dbReference>
<organism evidence="16 17">
    <name type="scientific">Acropora cervicornis</name>
    <name type="common">Staghorn coral</name>
    <dbReference type="NCBI Taxonomy" id="6130"/>
    <lineage>
        <taxon>Eukaryota</taxon>
        <taxon>Metazoa</taxon>
        <taxon>Cnidaria</taxon>
        <taxon>Anthozoa</taxon>
        <taxon>Hexacorallia</taxon>
        <taxon>Scleractinia</taxon>
        <taxon>Astrocoeniina</taxon>
        <taxon>Acroporidae</taxon>
        <taxon>Acropora</taxon>
    </lineage>
</organism>
<feature type="domain" description="MAM" evidence="12">
    <location>
        <begin position="1617"/>
        <end position="1645"/>
    </location>
</feature>
<dbReference type="InterPro" id="IPR033116">
    <property type="entry name" value="TRYPSIN_SER"/>
</dbReference>
<dbReference type="InterPro" id="IPR001254">
    <property type="entry name" value="Trypsin_dom"/>
</dbReference>
<evidence type="ECO:0000256" key="1">
    <source>
        <dbReference type="ARBA" id="ARBA00004123"/>
    </source>
</evidence>
<dbReference type="EMBL" id="JARQWQ010000172">
    <property type="protein sequence ID" value="KAK2547686.1"/>
    <property type="molecule type" value="Genomic_DNA"/>
</dbReference>
<feature type="domain" description="Fibronectin type-III" evidence="14">
    <location>
        <begin position="320"/>
        <end position="413"/>
    </location>
</feature>
<feature type="domain" description="Fibronectin type-III" evidence="14">
    <location>
        <begin position="643"/>
        <end position="736"/>
    </location>
</feature>
<dbReference type="InterPro" id="IPR023780">
    <property type="entry name" value="Chromo_domain"/>
</dbReference>
<evidence type="ECO:0000256" key="6">
    <source>
        <dbReference type="ARBA" id="ARBA00024195"/>
    </source>
</evidence>
<evidence type="ECO:0000313" key="17">
    <source>
        <dbReference type="Proteomes" id="UP001249851"/>
    </source>
</evidence>
<dbReference type="CDD" id="cd06263">
    <property type="entry name" value="MAM"/>
    <property type="match status" value="2"/>
</dbReference>
<dbReference type="PROSITE" id="PS50013">
    <property type="entry name" value="CHROMO_2"/>
    <property type="match status" value="1"/>
</dbReference>
<dbReference type="InterPro" id="IPR001314">
    <property type="entry name" value="Peptidase_S1A"/>
</dbReference>
<dbReference type="InterPro" id="IPR000859">
    <property type="entry name" value="CUB_dom"/>
</dbReference>
<keyword evidence="9" id="KW-0812">Transmembrane</keyword>
<feature type="domain" description="Fibronectin type-III" evidence="14">
    <location>
        <begin position="957"/>
        <end position="1052"/>
    </location>
</feature>
<dbReference type="InterPro" id="IPR016197">
    <property type="entry name" value="Chromo-like_dom_sf"/>
</dbReference>
<dbReference type="Pfam" id="PF00041">
    <property type="entry name" value="fn3"/>
    <property type="match status" value="2"/>
</dbReference>
<evidence type="ECO:0000259" key="12">
    <source>
        <dbReference type="PROSITE" id="PS50060"/>
    </source>
</evidence>
<evidence type="ECO:0000259" key="14">
    <source>
        <dbReference type="PROSITE" id="PS50853"/>
    </source>
</evidence>
<dbReference type="GO" id="GO:0090729">
    <property type="term" value="F:toxin activity"/>
    <property type="evidence" value="ECO:0007669"/>
    <property type="project" value="UniProtKB-KW"/>
</dbReference>
<keyword evidence="17" id="KW-1185">Reference proteome</keyword>
<sequence>MSLFSGPGTEIVEINRWDYLKISDGRNHSGRYCGYQTGKRVLVDGRTAELTFHTDYGGRHRGFYGMEYLVKWKGFSSFENTWESREQLSQPLLRYFGSPRPQADTNQDCVDRLRVSVLEALKHKGPMQTVYLEFRHDVFKYLFNGEGRPAKEKNWHLYEADDFCRCKVINNWSCIFERHGDGVAFEGITGALMDGFCTACKHALNDSFGHLNITYNERFSPDCVWTLGNSGIYDPVAIVSIEELHLGYCSGFIKVLDGNGTEVFIQEGCQANHTSHISHQIAFEESQNITIQVALKNFQSYVRVSYCVLKNGLDEASTLDGWNFTLQNETSDSLKLQWVNINHRLNGGARFFVVIAKSSYSSVPVRKLFSPNITSAEITGLDPYTVYNVSVVVIDGNGSPFKSTLLQARTDKEVIQKTLFSQVVADGTWGDYLKISDGSNRRIGTYCGYQTGRSVRVVGRTAVLKFVSNRSVRYQGFTLSLMFTPKVCGFEDGLCRGWYQSYADDFDWTRRWTPTWPYNTGPSSGHGGHGFYMYIQTWSRFDSGDKAKLLFSPPNSVIGAMSCLRFYYHMYGATVNRLNVFNGNSMVFTKSGQQGNRWLYAEMTMLVRNKITFEGIAGASYTGDIAIDDVSLTDGFCKASLLAGWNVILVNKSCNSLHLQWMDVKYWLNGGALFFVVIAKSSYSSVPVRKLFSPNITSAEITGLDPYTVYNVSVVVIDDSGSPFNSSVLHARTDESVPNREPTALIVTGVTETSLTVHWNPLPQQNHNGRLLGYRVFFRKAGNHSFPVDARSVAVYNSTWVTLNNLEPVQPYEIYVTAFTSKGDGPRSVGYFVITACSLFVNRSFGLIDVAQSADNNPLNCSLTIGNVGIANAVATFIIQRINISSCREQVKIVEGSRTSKYYKRGRLHITHEHTVDVPFLSSVEIRVTISLLQKGSNVKAQYLVLSTALYSAPGLPGWNLNISNETSSSFSVQWTNLTTLLGRQVQCFIVLFKSNRNNNSNAVHKIVNGREERTELTGLLSSSKYIVEVFGIDEMGQPYKTLEVQAMTLNAICGMRQIRSTLVVGGTAAPINSLPWQALLSTRVGRQFCGGSLGAHYYSAASVVGTEQYFDVVQIVEHENYNSPKRWSNDIALLKLSRPALLQNGVGLVCLSDDQFQLPFTETSKKCWTTGWGTLSYGGFKPIVLRQVDLPLVSPQRCSHLYLTRYDANTMICAGRVWGGVGTCHGDSGGPLVCEFNGKWYLEGVTSWIGLPCGTVNKPAVFAYVRKFKSWIIRKMNNALVPNIATDCGYTIDSTLKSPGYPSFYPKNTLCVYDVPIPCDEELVIYFIYFRLEYIWHCSHDYLKIRDGRNRTIGTFCGQQTGRSILVNDSIAVLTFKTDGSVQFNGFHLSFSFFPRGSATLPPVVSPPGVPNCLLHFRVLELFISCCCRLFNHQFPFRLLDGLCRGWYQSYADDFDWRRHSGATWPYSTGPSSGHGGYGFYMYMDASFGGYGDKAKLLFSPPSSVIGTISCLKFYYHMYGATINRLSVLHGNSVVFTKSGQQGYRWLYAEVTLLVQNTITFEGIVGSSESGDIAIDDVSLMDGACAEYSLCHAILIMGYALAGVNLTQMFLTGVVVTFEGIRGSGFQGDLAIDDVLVTNGSCVSSAPTTFPPTLRCATPAGCSDKLDPSVCSVFSTSGSCVSLYNYTSVHCAKTCSFCGDKNISESEVSLGTVVSKGMLTTVVESNMKSTGRSMESSVEPSSSPSKNEFRTNKSEGNHMKAIACGVVGGYLSLVVIVALLVVY</sequence>
<dbReference type="Gene3D" id="2.40.50.40">
    <property type="match status" value="1"/>
</dbReference>
<proteinExistence type="inferred from homology"/>
<name>A0AAD9PRR1_ACRCE</name>
<dbReference type="PRINTS" id="PR00722">
    <property type="entry name" value="CHYMOTRYPSIN"/>
</dbReference>
<comment type="similarity">
    <text evidence="6">Belongs to the peptidase S1 family. CLIP subfamily.</text>
</comment>
<keyword evidence="5" id="KW-0539">Nucleus</keyword>
<dbReference type="InterPro" id="IPR013320">
    <property type="entry name" value="ConA-like_dom_sf"/>
</dbReference>
<feature type="domain" description="MAM" evidence="12">
    <location>
        <begin position="486"/>
        <end position="639"/>
    </location>
</feature>
<evidence type="ECO:0000259" key="15">
    <source>
        <dbReference type="PROSITE" id="PS51670"/>
    </source>
</evidence>
<feature type="domain" description="CUB" evidence="10">
    <location>
        <begin position="1"/>
        <end position="70"/>
    </location>
</feature>
<dbReference type="SUPFAM" id="SSF49854">
    <property type="entry name" value="Spermadhesin, CUB domain"/>
    <property type="match status" value="3"/>
</dbReference>
<dbReference type="GO" id="GO:0006508">
    <property type="term" value="P:proteolysis"/>
    <property type="evidence" value="ECO:0007669"/>
    <property type="project" value="InterPro"/>
</dbReference>
<dbReference type="SMART" id="SM00137">
    <property type="entry name" value="MAM"/>
    <property type="match status" value="2"/>
</dbReference>
<evidence type="ECO:0000256" key="9">
    <source>
        <dbReference type="SAM" id="Phobius"/>
    </source>
</evidence>
<evidence type="ECO:0000259" key="10">
    <source>
        <dbReference type="PROSITE" id="PS01180"/>
    </source>
</evidence>
<feature type="domain" description="Fibronectin type-III" evidence="14">
    <location>
        <begin position="741"/>
        <end position="838"/>
    </location>
</feature>
<dbReference type="InterPro" id="IPR051560">
    <property type="entry name" value="MAM_domain-containing"/>
</dbReference>
<dbReference type="GO" id="GO:0016020">
    <property type="term" value="C:membrane"/>
    <property type="evidence" value="ECO:0007669"/>
    <property type="project" value="InterPro"/>
</dbReference>
<dbReference type="Gene3D" id="2.60.40.10">
    <property type="entry name" value="Immunoglobulins"/>
    <property type="match status" value="4"/>
</dbReference>
<dbReference type="PROSITE" id="PS00598">
    <property type="entry name" value="CHROMO_1"/>
    <property type="match status" value="1"/>
</dbReference>
<feature type="domain" description="Chromo" evidence="11">
    <location>
        <begin position="36"/>
        <end position="91"/>
    </location>
</feature>
<dbReference type="PROSITE" id="PS50853">
    <property type="entry name" value="FN3"/>
    <property type="match status" value="4"/>
</dbReference>
<dbReference type="InterPro" id="IPR023779">
    <property type="entry name" value="Chromodomain_CS"/>
</dbReference>
<dbReference type="PROSITE" id="PS50240">
    <property type="entry name" value="TRYPSIN_DOM"/>
    <property type="match status" value="1"/>
</dbReference>
<protein>
    <submittedName>
        <fullName evidence="16">CUB and peptidase domain-containing protein 1</fullName>
    </submittedName>
</protein>
<keyword evidence="4" id="KW-1015">Disulfide bond</keyword>
<feature type="domain" description="ShKT" evidence="15">
    <location>
        <begin position="1663"/>
        <end position="1699"/>
    </location>
</feature>
<dbReference type="PROSITE" id="PS50060">
    <property type="entry name" value="MAM_2"/>
    <property type="match status" value="3"/>
</dbReference>
<dbReference type="PROSITE" id="PS00135">
    <property type="entry name" value="TRYPSIN_SER"/>
    <property type="match status" value="1"/>
</dbReference>
<comment type="subcellular location">
    <subcellularLocation>
        <location evidence="1">Nucleus</location>
    </subcellularLocation>
</comment>
<dbReference type="Gene3D" id="2.60.120.200">
    <property type="match status" value="2"/>
</dbReference>
<feature type="domain" description="Peptidase S1" evidence="13">
    <location>
        <begin position="1064"/>
        <end position="1278"/>
    </location>
</feature>
<dbReference type="PANTHER" id="PTHR23282">
    <property type="entry name" value="APICAL ENDOSOMAL GLYCOPROTEIN PRECURSOR"/>
    <property type="match status" value="1"/>
</dbReference>
<evidence type="ECO:0000256" key="5">
    <source>
        <dbReference type="ARBA" id="ARBA00023242"/>
    </source>
</evidence>
<accession>A0AAD9PRR1</accession>
<dbReference type="PANTHER" id="PTHR23282:SF146">
    <property type="entry name" value="RT07201P-RELATED"/>
    <property type="match status" value="1"/>
</dbReference>
<dbReference type="Gene3D" id="2.40.10.10">
    <property type="entry name" value="Trypsin-like serine proteases"/>
    <property type="match status" value="3"/>
</dbReference>
<dbReference type="InterPro" id="IPR036116">
    <property type="entry name" value="FN3_sf"/>
</dbReference>
<dbReference type="CDD" id="cd00024">
    <property type="entry name" value="CD_CSD"/>
    <property type="match status" value="1"/>
</dbReference>
<evidence type="ECO:0000259" key="11">
    <source>
        <dbReference type="PROSITE" id="PS50013"/>
    </source>
</evidence>
<dbReference type="Proteomes" id="UP001249851">
    <property type="component" value="Unassembled WGS sequence"/>
</dbReference>
<dbReference type="CDD" id="cd00063">
    <property type="entry name" value="FN3"/>
    <property type="match status" value="4"/>
</dbReference>
<reference evidence="16" key="1">
    <citation type="journal article" date="2023" name="G3 (Bethesda)">
        <title>Whole genome assembly and annotation of the endangered Caribbean coral Acropora cervicornis.</title>
        <authorList>
            <person name="Selwyn J.D."/>
            <person name="Vollmer S.V."/>
        </authorList>
    </citation>
    <scope>NUCLEOTIDE SEQUENCE</scope>
    <source>
        <strain evidence="16">K2</strain>
    </source>
</reference>
<dbReference type="Gene3D" id="2.60.120.290">
    <property type="entry name" value="Spermadhesin, CUB domain"/>
    <property type="match status" value="2"/>
</dbReference>
<evidence type="ECO:0000259" key="13">
    <source>
        <dbReference type="PROSITE" id="PS50240"/>
    </source>
</evidence>
<dbReference type="Pfam" id="PF00385">
    <property type="entry name" value="Chromo"/>
    <property type="match status" value="1"/>
</dbReference>
<reference evidence="16" key="2">
    <citation type="journal article" date="2023" name="Science">
        <title>Genomic signatures of disease resistance in endangered staghorn corals.</title>
        <authorList>
            <person name="Vollmer S.V."/>
            <person name="Selwyn J.D."/>
            <person name="Despard B.A."/>
            <person name="Roesel C.L."/>
        </authorList>
    </citation>
    <scope>NUCLEOTIDE SEQUENCE</scope>
    <source>
        <strain evidence="16">K2</strain>
    </source>
</reference>
<dbReference type="CDD" id="cd00190">
    <property type="entry name" value="Tryp_SPc"/>
    <property type="match status" value="1"/>
</dbReference>
<keyword evidence="9" id="KW-0472">Membrane</keyword>
<feature type="compositionally biased region" description="Low complexity" evidence="8">
    <location>
        <begin position="1734"/>
        <end position="1746"/>
    </location>
</feature>
<keyword evidence="9" id="KW-1133">Transmembrane helix</keyword>
<evidence type="ECO:0000256" key="7">
    <source>
        <dbReference type="PROSITE-ProRule" id="PRU01005"/>
    </source>
</evidence>
<feature type="domain" description="MAM" evidence="12">
    <location>
        <begin position="1447"/>
        <end position="1588"/>
    </location>
</feature>
<dbReference type="SMART" id="SM00020">
    <property type="entry name" value="Tryp_SPc"/>
    <property type="match status" value="1"/>
</dbReference>
<dbReference type="SMART" id="SM00254">
    <property type="entry name" value="ShKT"/>
    <property type="match status" value="1"/>
</dbReference>
<comment type="caution">
    <text evidence="16">The sequence shown here is derived from an EMBL/GenBank/DDBJ whole genome shotgun (WGS) entry which is preliminary data.</text>
</comment>
<feature type="transmembrane region" description="Helical" evidence="9">
    <location>
        <begin position="1595"/>
        <end position="1619"/>
    </location>
</feature>
<dbReference type="InterPro" id="IPR000998">
    <property type="entry name" value="MAM_dom"/>
</dbReference>
<evidence type="ECO:0000256" key="2">
    <source>
        <dbReference type="ARBA" id="ARBA00022656"/>
    </source>
</evidence>
<dbReference type="InterPro" id="IPR013783">
    <property type="entry name" value="Ig-like_fold"/>
</dbReference>
<gene>
    <name evidence="16" type="ORF">P5673_032297</name>
</gene>
<dbReference type="FunFam" id="2.60.40.10:FF:000028">
    <property type="entry name" value="Neuronal cell adhesion molecule"/>
    <property type="match status" value="1"/>
</dbReference>
<evidence type="ECO:0000313" key="16">
    <source>
        <dbReference type="EMBL" id="KAK2547686.1"/>
    </source>
</evidence>
<evidence type="ECO:0000256" key="4">
    <source>
        <dbReference type="ARBA" id="ARBA00023157"/>
    </source>
</evidence>
<feature type="region of interest" description="Disordered" evidence="8">
    <location>
        <begin position="1727"/>
        <end position="1753"/>
    </location>
</feature>
<dbReference type="SMART" id="SM00042">
    <property type="entry name" value="CUB"/>
    <property type="match status" value="2"/>
</dbReference>
<dbReference type="CDD" id="cd00041">
    <property type="entry name" value="CUB"/>
    <property type="match status" value="3"/>
</dbReference>
<feature type="transmembrane region" description="Helical" evidence="9">
    <location>
        <begin position="1762"/>
        <end position="1783"/>
    </location>
</feature>
<dbReference type="SUPFAM" id="SSF49265">
    <property type="entry name" value="Fibronectin type III"/>
    <property type="match status" value="3"/>
</dbReference>
<dbReference type="Pfam" id="PF00431">
    <property type="entry name" value="CUB"/>
    <property type="match status" value="2"/>
</dbReference>
<comment type="caution">
    <text evidence="7">Lacks conserved residue(s) required for the propagation of feature annotation.</text>
</comment>
<dbReference type="InterPro" id="IPR003961">
    <property type="entry name" value="FN3_dom"/>
</dbReference>
<feature type="domain" description="CUB" evidence="10">
    <location>
        <begin position="1254"/>
        <end position="1395"/>
    </location>
</feature>
<dbReference type="SUPFAM" id="SSF50494">
    <property type="entry name" value="Trypsin-like serine proteases"/>
    <property type="match status" value="1"/>
</dbReference>
<evidence type="ECO:0000256" key="8">
    <source>
        <dbReference type="SAM" id="MobiDB-lite"/>
    </source>
</evidence>
<keyword evidence="2" id="KW-0800">Toxin</keyword>
<dbReference type="InterPro" id="IPR035914">
    <property type="entry name" value="Sperma_CUB_dom_sf"/>
</dbReference>
<dbReference type="SUPFAM" id="SSF49899">
    <property type="entry name" value="Concanavalin A-like lectins/glucanases"/>
    <property type="match status" value="2"/>
</dbReference>
<evidence type="ECO:0000256" key="3">
    <source>
        <dbReference type="ARBA" id="ARBA00022737"/>
    </source>
</evidence>
<dbReference type="PROSITE" id="PS51670">
    <property type="entry name" value="SHKT"/>
    <property type="match status" value="1"/>
</dbReference>
<dbReference type="InterPro" id="IPR009003">
    <property type="entry name" value="Peptidase_S1_PA"/>
</dbReference>
<keyword evidence="3" id="KW-0677">Repeat</keyword>
<dbReference type="PROSITE" id="PS01180">
    <property type="entry name" value="CUB"/>
    <property type="match status" value="2"/>
</dbReference>